<protein>
    <submittedName>
        <fullName evidence="2">Uncharacterized protein</fullName>
    </submittedName>
</protein>
<reference evidence="2" key="1">
    <citation type="submission" date="2022-11" db="UniProtKB">
        <authorList>
            <consortium name="WormBaseParasite"/>
        </authorList>
    </citation>
    <scope>IDENTIFICATION</scope>
</reference>
<proteinExistence type="predicted"/>
<evidence type="ECO:0000313" key="1">
    <source>
        <dbReference type="Proteomes" id="UP000887576"/>
    </source>
</evidence>
<dbReference type="WBParaSite" id="JU765_v2.g802.t1">
    <property type="protein sequence ID" value="JU765_v2.g802.t1"/>
    <property type="gene ID" value="JU765_v2.g802"/>
</dbReference>
<sequence>MINVGCVVAFPCKIKSLSVPENHNECLRSKIYDPSNIKCNNVCFIGLRKNLKGQKAHVFLETMNSHGMFRIVERELSGKIEKLDVSLYDIYYFEIIAARIRSDNIMLLINTMEESFVAYINFNLESFLVPLGSKNASAAKFWKDSFMAVRKFDSNLYHAYIHYDEEVTTWHLLEENVTGIQAVKIFGDEILIFTKYKIKRYSCLKVFTPHHDEKSAINLPQIIDNVKNFNLPEKNKSCQINSNFFDGPPECYVISSKFNPLANCSNVCFIGQIYDDMVFIAANGLSGSFYWVRITQSGEIKNDLVNFGTIHEFENLHGEYDNKKVVLLGKTENRTFASIIHRSIPTTVHSVFIKDSYAATIVKAGIFSVKMGETHVMWSQILWKNVKNGMKIKYQNLMKNDGIEKLEISGKTLVIYTTDRKCSISIEEIIDPYLALPEEDSMKNNC</sequence>
<organism evidence="1 2">
    <name type="scientific">Panagrolaimus sp. JU765</name>
    <dbReference type="NCBI Taxonomy" id="591449"/>
    <lineage>
        <taxon>Eukaryota</taxon>
        <taxon>Metazoa</taxon>
        <taxon>Ecdysozoa</taxon>
        <taxon>Nematoda</taxon>
        <taxon>Chromadorea</taxon>
        <taxon>Rhabditida</taxon>
        <taxon>Tylenchina</taxon>
        <taxon>Panagrolaimomorpha</taxon>
        <taxon>Panagrolaimoidea</taxon>
        <taxon>Panagrolaimidae</taxon>
        <taxon>Panagrolaimus</taxon>
    </lineage>
</organism>
<name>A0AC34RLX7_9BILA</name>
<dbReference type="Proteomes" id="UP000887576">
    <property type="component" value="Unplaced"/>
</dbReference>
<accession>A0AC34RLX7</accession>
<evidence type="ECO:0000313" key="2">
    <source>
        <dbReference type="WBParaSite" id="JU765_v2.g802.t1"/>
    </source>
</evidence>